<dbReference type="PIRSF" id="PIRSF037090">
    <property type="entry name" value="Iontro_Glu-like_rcpt_pln"/>
    <property type="match status" value="1"/>
</dbReference>
<dbReference type="InterPro" id="IPR044440">
    <property type="entry name" value="GABAb_receptor_plant_PBP1"/>
</dbReference>
<dbReference type="Gene3D" id="3.40.190.10">
    <property type="entry name" value="Periplasmic binding protein-like II"/>
    <property type="match status" value="1"/>
</dbReference>
<sequence>MVGLAGGTLLKALINDGLIVPASHRLEEIDAAQPSARFTSRRSCQSYRSRMMKSMCCGGIFEAWMADGSVIGVAGTVAAIREPKPWGIPRKGYSILQTYIISKFPYFSLAIMFNCHAMGGTERKSSEQVLSVINIGLIQNLKSSFGTMINLCIEMAKSDFYAAHPNYKTRLGLRTKEVEDVLDVDLAVRELLDHEQVHGILGPAEELFIAVLGRKAHVPIISFTARSSALSNTENQYVVRTALDDEVQGRALAAICHGFEWKKVVVLYEDSKYGHQFLSHLKKAFQDVDIRLAHLIAIPVSANNSHLRKELKILKENQTIKVFLVHMSASLGSRLFVLAKKEGMMCKEHAWIMTDSLSNFLNTMDLATRDSMEGVVGIKPYVPFSKDLENFQERWKINSTILKINNTVPIMDLNVYGLWAYDTVTALAIAVEKIGPVNPSSLYEKTTTKTNLRISSFGPRLQRELSSTRFRGLSGDFQLVDGKLKPSAFEIFNVIGNGERRLGFWTPHRGIIREISSSGEAKYSTSIKELKKIVWPGDSVTRPKGWAIPPTGPLKVGVPGKSGYTEFVKVEIDHKTNQVHATGFAIDIFLAALKVLPFPINYTFICYNNTVNTSWTYDDMLGEIPAKNFDMVVGDATILASRAQYVDFSLPYSESGVVQLVNNTKAFNMSIFTKPLSWDLWLAILVSCILMGIVIWILERRVTNPDPDGRPGMIYLAPVTVLAFQDRNVVSNKWSFFLLVCWLFMAFILMQSFTANLSAILTVDQLIAFSDQDLYIGYQKGSFIKKFLIDELKFNETRLRGYSSPEEFNDAMREGSKNGGIDCIIDEIPYVKLLLNRYDSRYKIFGKTYRTEGLGFAFPVGSPLAAYFSRAILNVTQGPEMTSIEQKNFGPGYSSQDPLSSTLSQGTSSLSFHDFAGLFIIVGSATVFAVICSETPFLSILSNITRQFFHEENANDASPGAATDEEQEPRQDRDYEEIVEVALINDEDAVHDFGGEINTDHLVRNL</sequence>
<dbReference type="PANTHER" id="PTHR34836">
    <property type="entry name" value="OS06G0188250 PROTEIN"/>
    <property type="match status" value="1"/>
</dbReference>
<comment type="caution">
    <text evidence="16">The sequence shown here is derived from an EMBL/GenBank/DDBJ whole genome shotgun (WGS) entry which is preliminary data.</text>
</comment>
<evidence type="ECO:0000313" key="16">
    <source>
        <dbReference type="EMBL" id="KAK6159126.1"/>
    </source>
</evidence>
<reference evidence="16 17" key="1">
    <citation type="journal article" date="2021" name="Comput. Struct. Biotechnol. J.">
        <title>De novo genome assembly of the potent medicinal plant Rehmannia glutinosa using nanopore technology.</title>
        <authorList>
            <person name="Ma L."/>
            <person name="Dong C."/>
            <person name="Song C."/>
            <person name="Wang X."/>
            <person name="Zheng X."/>
            <person name="Niu Y."/>
            <person name="Chen S."/>
            <person name="Feng W."/>
        </authorList>
    </citation>
    <scope>NUCLEOTIDE SEQUENCE [LARGE SCALE GENOMIC DNA]</scope>
    <source>
        <strain evidence="16">DH-2019</strain>
    </source>
</reference>
<evidence type="ECO:0000256" key="2">
    <source>
        <dbReference type="ARBA" id="ARBA00008685"/>
    </source>
</evidence>
<feature type="domain" description="Ionotropic glutamate receptor C-terminal" evidence="15">
    <location>
        <begin position="553"/>
        <end position="891"/>
    </location>
</feature>
<dbReference type="EMBL" id="JABTTQ020000004">
    <property type="protein sequence ID" value="KAK6159126.1"/>
    <property type="molecule type" value="Genomic_DNA"/>
</dbReference>
<proteinExistence type="inferred from homology"/>
<dbReference type="Pfam" id="PF10613">
    <property type="entry name" value="Lig_chan-Glu_bd"/>
    <property type="match status" value="1"/>
</dbReference>
<evidence type="ECO:0000256" key="4">
    <source>
        <dbReference type="ARBA" id="ARBA00022692"/>
    </source>
</evidence>
<feature type="transmembrane region" description="Helical" evidence="14">
    <location>
        <begin position="678"/>
        <end position="698"/>
    </location>
</feature>
<feature type="region of interest" description="Disordered" evidence="13">
    <location>
        <begin position="952"/>
        <end position="972"/>
    </location>
</feature>
<dbReference type="InterPro" id="IPR001828">
    <property type="entry name" value="ANF_lig-bd_rcpt"/>
</dbReference>
<dbReference type="InterPro" id="IPR028082">
    <property type="entry name" value="Peripla_BP_I"/>
</dbReference>
<dbReference type="Proteomes" id="UP001318860">
    <property type="component" value="Unassembled WGS sequence"/>
</dbReference>
<evidence type="ECO:0000256" key="8">
    <source>
        <dbReference type="ARBA" id="ARBA00023136"/>
    </source>
</evidence>
<dbReference type="SUPFAM" id="SSF53850">
    <property type="entry name" value="Periplasmic binding protein-like II"/>
    <property type="match status" value="1"/>
</dbReference>
<dbReference type="InterPro" id="IPR015683">
    <property type="entry name" value="Ionotropic_Glu_rcpt"/>
</dbReference>
<evidence type="ECO:0000256" key="6">
    <source>
        <dbReference type="ARBA" id="ARBA00022989"/>
    </source>
</evidence>
<dbReference type="PANTHER" id="PTHR34836:SF7">
    <property type="entry name" value="RECEPTOR LIGAND BINDING REGION DOMAIN-CONTAINING PROTEIN"/>
    <property type="match status" value="1"/>
</dbReference>
<keyword evidence="10" id="KW-0325">Glycoprotein</keyword>
<dbReference type="InterPro" id="IPR001320">
    <property type="entry name" value="Iontro_rcpt_C"/>
</dbReference>
<dbReference type="CDD" id="cd19990">
    <property type="entry name" value="PBP1_GABAb_receptor_plant"/>
    <property type="match status" value="1"/>
</dbReference>
<dbReference type="CDD" id="cd13686">
    <property type="entry name" value="GluR_Plant"/>
    <property type="match status" value="1"/>
</dbReference>
<keyword evidence="8 14" id="KW-0472">Membrane</keyword>
<accession>A0ABR0XJ08</accession>
<evidence type="ECO:0000256" key="3">
    <source>
        <dbReference type="ARBA" id="ARBA00022448"/>
    </source>
</evidence>
<dbReference type="Gene3D" id="3.40.50.2300">
    <property type="match status" value="2"/>
</dbReference>
<dbReference type="InterPro" id="IPR017103">
    <property type="entry name" value="Iontropic_Glu_rcpt_pln"/>
</dbReference>
<dbReference type="SUPFAM" id="SSF53822">
    <property type="entry name" value="Periplasmic binding protein-like I"/>
    <property type="match status" value="1"/>
</dbReference>
<dbReference type="Pfam" id="PF00060">
    <property type="entry name" value="Lig_chan"/>
    <property type="match status" value="1"/>
</dbReference>
<dbReference type="InterPro" id="IPR019594">
    <property type="entry name" value="Glu/Gly-bd"/>
</dbReference>
<protein>
    <recommendedName>
        <fullName evidence="15">Ionotropic glutamate receptor C-terminal domain-containing protein</fullName>
    </recommendedName>
</protein>
<feature type="transmembrane region" description="Helical" evidence="14">
    <location>
        <begin position="734"/>
        <end position="753"/>
    </location>
</feature>
<evidence type="ECO:0000256" key="12">
    <source>
        <dbReference type="ARBA" id="ARBA00023303"/>
    </source>
</evidence>
<evidence type="ECO:0000256" key="13">
    <source>
        <dbReference type="SAM" id="MobiDB-lite"/>
    </source>
</evidence>
<dbReference type="Pfam" id="PF01094">
    <property type="entry name" value="ANF_receptor"/>
    <property type="match status" value="1"/>
</dbReference>
<evidence type="ECO:0000256" key="10">
    <source>
        <dbReference type="ARBA" id="ARBA00023180"/>
    </source>
</evidence>
<keyword evidence="9" id="KW-0675">Receptor</keyword>
<keyword evidence="7" id="KW-0406">Ion transport</keyword>
<evidence type="ECO:0000256" key="9">
    <source>
        <dbReference type="ARBA" id="ARBA00023170"/>
    </source>
</evidence>
<keyword evidence="4 14" id="KW-0812">Transmembrane</keyword>
<evidence type="ECO:0000256" key="14">
    <source>
        <dbReference type="SAM" id="Phobius"/>
    </source>
</evidence>
<evidence type="ECO:0000259" key="15">
    <source>
        <dbReference type="SMART" id="SM00079"/>
    </source>
</evidence>
<evidence type="ECO:0000256" key="11">
    <source>
        <dbReference type="ARBA" id="ARBA00023286"/>
    </source>
</evidence>
<keyword evidence="12" id="KW-0407">Ion channel</keyword>
<evidence type="ECO:0000256" key="1">
    <source>
        <dbReference type="ARBA" id="ARBA00004141"/>
    </source>
</evidence>
<evidence type="ECO:0000256" key="5">
    <source>
        <dbReference type="ARBA" id="ARBA00022729"/>
    </source>
</evidence>
<comment type="subcellular location">
    <subcellularLocation>
        <location evidence="1">Membrane</location>
        <topology evidence="1">Multi-pass membrane protein</topology>
    </subcellularLocation>
</comment>
<keyword evidence="5" id="KW-0732">Signal</keyword>
<evidence type="ECO:0000313" key="17">
    <source>
        <dbReference type="Proteomes" id="UP001318860"/>
    </source>
</evidence>
<evidence type="ECO:0000256" key="7">
    <source>
        <dbReference type="ARBA" id="ARBA00023065"/>
    </source>
</evidence>
<keyword evidence="11" id="KW-1071">Ligand-gated ion channel</keyword>
<comment type="similarity">
    <text evidence="2">Belongs to the glutamate-gated ion channel (TC 1.A.10.1) family.</text>
</comment>
<keyword evidence="17" id="KW-1185">Reference proteome</keyword>
<gene>
    <name evidence="16" type="ORF">DH2020_006440</name>
</gene>
<dbReference type="SMART" id="SM00079">
    <property type="entry name" value="PBPe"/>
    <property type="match status" value="1"/>
</dbReference>
<dbReference type="Gene3D" id="1.10.287.70">
    <property type="match status" value="1"/>
</dbReference>
<organism evidence="16 17">
    <name type="scientific">Rehmannia glutinosa</name>
    <name type="common">Chinese foxglove</name>
    <dbReference type="NCBI Taxonomy" id="99300"/>
    <lineage>
        <taxon>Eukaryota</taxon>
        <taxon>Viridiplantae</taxon>
        <taxon>Streptophyta</taxon>
        <taxon>Embryophyta</taxon>
        <taxon>Tracheophyta</taxon>
        <taxon>Spermatophyta</taxon>
        <taxon>Magnoliopsida</taxon>
        <taxon>eudicotyledons</taxon>
        <taxon>Gunneridae</taxon>
        <taxon>Pentapetalae</taxon>
        <taxon>asterids</taxon>
        <taxon>lamiids</taxon>
        <taxon>Lamiales</taxon>
        <taxon>Orobanchaceae</taxon>
        <taxon>Rehmannieae</taxon>
        <taxon>Rehmannia</taxon>
    </lineage>
</organism>
<keyword evidence="3" id="KW-0813">Transport</keyword>
<keyword evidence="6 14" id="KW-1133">Transmembrane helix</keyword>
<name>A0ABR0XJ08_REHGL</name>